<dbReference type="GO" id="GO:0015798">
    <property type="term" value="P:myo-inositol transport"/>
    <property type="evidence" value="ECO:0007669"/>
    <property type="project" value="UniProtKB-ARBA"/>
</dbReference>
<evidence type="ECO:0000256" key="7">
    <source>
        <dbReference type="SAM" id="MobiDB-lite"/>
    </source>
</evidence>
<comment type="caution">
    <text evidence="10">The sequence shown here is derived from an EMBL/GenBank/DDBJ whole genome shotgun (WGS) entry which is preliminary data.</text>
</comment>
<feature type="transmembrane region" description="Helical" evidence="8">
    <location>
        <begin position="261"/>
        <end position="282"/>
    </location>
</feature>
<dbReference type="InterPro" id="IPR005829">
    <property type="entry name" value="Sugar_transporter_CS"/>
</dbReference>
<evidence type="ECO:0000256" key="1">
    <source>
        <dbReference type="ARBA" id="ARBA00004141"/>
    </source>
</evidence>
<dbReference type="PANTHER" id="PTHR48020:SF4">
    <property type="entry name" value="SYMPORT, PUTATIVE (AFU_ORTHOLOGUE AFUA_3G11790)-RELATED"/>
    <property type="match status" value="1"/>
</dbReference>
<feature type="transmembrane region" description="Helical" evidence="8">
    <location>
        <begin position="227"/>
        <end position="249"/>
    </location>
</feature>
<evidence type="ECO:0000313" key="11">
    <source>
        <dbReference type="Proteomes" id="UP001232148"/>
    </source>
</evidence>
<evidence type="ECO:0000256" key="6">
    <source>
        <dbReference type="ARBA" id="ARBA00023136"/>
    </source>
</evidence>
<feature type="domain" description="Major facilitator superfamily (MFS) profile" evidence="9">
    <location>
        <begin position="121"/>
        <end position="589"/>
    </location>
</feature>
<dbReference type="GO" id="GO:0016020">
    <property type="term" value="C:membrane"/>
    <property type="evidence" value="ECO:0007669"/>
    <property type="project" value="UniProtKB-SubCell"/>
</dbReference>
<keyword evidence="6 8" id="KW-0472">Membrane</keyword>
<dbReference type="PRINTS" id="PR00171">
    <property type="entry name" value="SUGRTRNSPORT"/>
</dbReference>
<dbReference type="InterPro" id="IPR005828">
    <property type="entry name" value="MFS_sugar_transport-like"/>
</dbReference>
<proteinExistence type="inferred from homology"/>
<gene>
    <name evidence="10" type="ORF">LX32DRAFT_615890</name>
</gene>
<evidence type="ECO:0000313" key="10">
    <source>
        <dbReference type="EMBL" id="KAK2030093.1"/>
    </source>
</evidence>
<dbReference type="GO" id="GO:0015791">
    <property type="term" value="P:polyol transmembrane transport"/>
    <property type="evidence" value="ECO:0007669"/>
    <property type="project" value="UniProtKB-ARBA"/>
</dbReference>
<dbReference type="SUPFAM" id="SSF103473">
    <property type="entry name" value="MFS general substrate transporter"/>
    <property type="match status" value="1"/>
</dbReference>
<dbReference type="Gene3D" id="1.20.1250.20">
    <property type="entry name" value="MFS general substrate transporter like domains"/>
    <property type="match status" value="1"/>
</dbReference>
<feature type="transmembrane region" description="Helical" evidence="8">
    <location>
        <begin position="534"/>
        <end position="554"/>
    </location>
</feature>
<sequence length="671" mass="73999">MYEMGTFGKDGSHSGTERLAKQAHRRRINERAVIENPLADYTDEQLEADVASFAQEHLNVDTAQLLRAARVAKDIRLYDEVARNSIESTGRELPVQLTGEEKKALVRERDVPFSEKGMWTIIITVSLAAFLQGHVQASFNGSSLYDTQVGLNTTAETTGKGAPLGDDDWKLGAANASPFLFAAALGCPLALPVNHYLGRKGGMIIAALLIFASSLASAFATNWRQLFGIRLVNGIGMGLKAVSTPILASETAVGFWRGTSILAWQLWVAAGMMVGFAFNLIFDTTPESNKRLTFQLMVAAPMVPALALLVCVIWFCDESPRYLMRVSSPSYNPRRAYEILVKLRNTELQALRDIYLVHKSLEQEELPSGDASPQSAQGFVVTITGFFRQWRQLFFERRLRNALISSSTLALAQQLCGINVLAFYSGTLFSRAGVAKRESMIFSLGYGAVNFVFGLPAIRTIDTLGRRKWLMLTLPVMTLFMLLAGVSFRISNRDAQVAVLTLFILLFAATYSPGLGPIPFTYASESFPLSHREAGAAFAIAVNLGFAGLLSMFFPRINSGLGDGGSLYLFAGLNMVALVMVFLLLEETKRRSLEDLDLVFAVSKRKFIGHQVSEYLPWFFKRYFLGSKTTKPSLYIDLIWGPRGDERARTGDAEDTGRRVSAESDRDSTHA</sequence>
<comment type="subcellular location">
    <subcellularLocation>
        <location evidence="1">Membrane</location>
        <topology evidence="1">Multi-pass membrane protein</topology>
    </subcellularLocation>
</comment>
<feature type="transmembrane region" description="Helical" evidence="8">
    <location>
        <begin position="566"/>
        <end position="585"/>
    </location>
</feature>
<protein>
    <recommendedName>
        <fullName evidence="9">Major facilitator superfamily (MFS) profile domain-containing protein</fullName>
    </recommendedName>
</protein>
<evidence type="ECO:0000256" key="8">
    <source>
        <dbReference type="SAM" id="Phobius"/>
    </source>
</evidence>
<dbReference type="GO" id="GO:0022857">
    <property type="term" value="F:transmembrane transporter activity"/>
    <property type="evidence" value="ECO:0007669"/>
    <property type="project" value="InterPro"/>
</dbReference>
<dbReference type="PROSITE" id="PS00217">
    <property type="entry name" value="SUGAR_TRANSPORT_2"/>
    <property type="match status" value="1"/>
</dbReference>
<feature type="transmembrane region" description="Helical" evidence="8">
    <location>
        <begin position="402"/>
        <end position="424"/>
    </location>
</feature>
<dbReference type="InterPro" id="IPR036259">
    <property type="entry name" value="MFS_trans_sf"/>
</dbReference>
<feature type="transmembrane region" description="Helical" evidence="8">
    <location>
        <begin position="439"/>
        <end position="458"/>
    </location>
</feature>
<evidence type="ECO:0000256" key="4">
    <source>
        <dbReference type="ARBA" id="ARBA00022692"/>
    </source>
</evidence>
<feature type="transmembrane region" description="Helical" evidence="8">
    <location>
        <begin position="497"/>
        <end position="522"/>
    </location>
</feature>
<dbReference type="AlphaFoldDB" id="A0AAD9HJJ8"/>
<dbReference type="PROSITE" id="PS50850">
    <property type="entry name" value="MFS"/>
    <property type="match status" value="1"/>
</dbReference>
<evidence type="ECO:0000259" key="9">
    <source>
        <dbReference type="PROSITE" id="PS50850"/>
    </source>
</evidence>
<comment type="similarity">
    <text evidence="2">Belongs to the major facilitator superfamily. Sugar transporter (TC 2.A.1.1) family.</text>
</comment>
<dbReference type="Pfam" id="PF00083">
    <property type="entry name" value="Sugar_tr"/>
    <property type="match status" value="1"/>
</dbReference>
<accession>A0AAD9HJJ8</accession>
<dbReference type="InterPro" id="IPR020846">
    <property type="entry name" value="MFS_dom"/>
</dbReference>
<evidence type="ECO:0000256" key="2">
    <source>
        <dbReference type="ARBA" id="ARBA00010992"/>
    </source>
</evidence>
<evidence type="ECO:0000256" key="5">
    <source>
        <dbReference type="ARBA" id="ARBA00022989"/>
    </source>
</evidence>
<name>A0AAD9HJJ8_9PEZI</name>
<evidence type="ECO:0000256" key="3">
    <source>
        <dbReference type="ARBA" id="ARBA00022448"/>
    </source>
</evidence>
<keyword evidence="5 8" id="KW-1133">Transmembrane helix</keyword>
<feature type="transmembrane region" description="Helical" evidence="8">
    <location>
        <begin position="294"/>
        <end position="316"/>
    </location>
</feature>
<feature type="transmembrane region" description="Helical" evidence="8">
    <location>
        <begin position="470"/>
        <end position="491"/>
    </location>
</feature>
<feature type="transmembrane region" description="Helical" evidence="8">
    <location>
        <begin position="203"/>
        <end position="221"/>
    </location>
</feature>
<keyword evidence="3" id="KW-0813">Transport</keyword>
<keyword evidence="4 8" id="KW-0812">Transmembrane</keyword>
<keyword evidence="11" id="KW-1185">Reference proteome</keyword>
<organism evidence="10 11">
    <name type="scientific">Colletotrichum zoysiae</name>
    <dbReference type="NCBI Taxonomy" id="1216348"/>
    <lineage>
        <taxon>Eukaryota</taxon>
        <taxon>Fungi</taxon>
        <taxon>Dikarya</taxon>
        <taxon>Ascomycota</taxon>
        <taxon>Pezizomycotina</taxon>
        <taxon>Sordariomycetes</taxon>
        <taxon>Hypocreomycetidae</taxon>
        <taxon>Glomerellales</taxon>
        <taxon>Glomerellaceae</taxon>
        <taxon>Colletotrichum</taxon>
        <taxon>Colletotrichum graminicola species complex</taxon>
    </lineage>
</organism>
<dbReference type="Proteomes" id="UP001232148">
    <property type="component" value="Unassembled WGS sequence"/>
</dbReference>
<reference evidence="10" key="1">
    <citation type="submission" date="2021-06" db="EMBL/GenBank/DDBJ databases">
        <title>Comparative genomics, transcriptomics and evolutionary studies reveal genomic signatures of adaptation to plant cell wall in hemibiotrophic fungi.</title>
        <authorList>
            <consortium name="DOE Joint Genome Institute"/>
            <person name="Baroncelli R."/>
            <person name="Diaz J.F."/>
            <person name="Benocci T."/>
            <person name="Peng M."/>
            <person name="Battaglia E."/>
            <person name="Haridas S."/>
            <person name="Andreopoulos W."/>
            <person name="Labutti K."/>
            <person name="Pangilinan J."/>
            <person name="Floch G.L."/>
            <person name="Makela M.R."/>
            <person name="Henrissat B."/>
            <person name="Grigoriev I.V."/>
            <person name="Crouch J.A."/>
            <person name="De Vries R.P."/>
            <person name="Sukno S.A."/>
            <person name="Thon M.R."/>
        </authorList>
    </citation>
    <scope>NUCLEOTIDE SEQUENCE</scope>
    <source>
        <strain evidence="10">MAFF235873</strain>
    </source>
</reference>
<feature type="region of interest" description="Disordered" evidence="7">
    <location>
        <begin position="645"/>
        <end position="671"/>
    </location>
</feature>
<dbReference type="PANTHER" id="PTHR48020">
    <property type="entry name" value="PROTON MYO-INOSITOL COTRANSPORTER"/>
    <property type="match status" value="1"/>
</dbReference>
<dbReference type="InterPro" id="IPR003663">
    <property type="entry name" value="Sugar/inositol_transpt"/>
</dbReference>
<dbReference type="EMBL" id="MU842855">
    <property type="protein sequence ID" value="KAK2030093.1"/>
    <property type="molecule type" value="Genomic_DNA"/>
</dbReference>
<dbReference type="InterPro" id="IPR050814">
    <property type="entry name" value="Myo-inositol_Transporter"/>
</dbReference>